<dbReference type="EMBL" id="LCMG01000001">
    <property type="protein sequence ID" value="KKU34294.1"/>
    <property type="molecule type" value="Genomic_DNA"/>
</dbReference>
<sequence>MPMLAIDHQDSFQKLLHPENPDAAGDTEIIALKEQIIKAAAPYCSGILLDIPTALPAYQNLQQQGIALPSYFLTYTTTSYSEVGVGERVTHLAYHAKELKAHRAQGTKLFLYVHPKATTFKEQIAVAKQAQEESHAMGLPFLLEPVIYERSKEDDKAALLLEAIGMLKQAGVEPEVWKVEYPGSAEGCDQMRALVLPAPWILLSRGVDFEQFAQGMQVAADHGACGFFVGRALWQEAATLQGNARETFLKITIPERLQVLVKTLKPKI</sequence>
<organism evidence="3 4">
    <name type="scientific">Candidatus Uhrbacteria bacterium GW2011_GWF2_46_218</name>
    <dbReference type="NCBI Taxonomy" id="1619001"/>
    <lineage>
        <taxon>Bacteria</taxon>
        <taxon>Candidatus Uhriibacteriota</taxon>
    </lineage>
</organism>
<evidence type="ECO:0008006" key="5">
    <source>
        <dbReference type="Google" id="ProtNLM"/>
    </source>
</evidence>
<reference evidence="3 4" key="1">
    <citation type="journal article" date="2015" name="Nature">
        <title>rRNA introns, odd ribosomes, and small enigmatic genomes across a large radiation of phyla.</title>
        <authorList>
            <person name="Brown C.T."/>
            <person name="Hug L.A."/>
            <person name="Thomas B.C."/>
            <person name="Sharon I."/>
            <person name="Castelle C.J."/>
            <person name="Singh A."/>
            <person name="Wilkins M.J."/>
            <person name="Williams K.H."/>
            <person name="Banfield J.F."/>
        </authorList>
    </citation>
    <scope>NUCLEOTIDE SEQUENCE [LARGE SCALE GENOMIC DNA]</scope>
</reference>
<dbReference type="GO" id="GO:1902777">
    <property type="term" value="P:6-sulfoquinovose(1-) catabolic process"/>
    <property type="evidence" value="ECO:0007669"/>
    <property type="project" value="TreeGrafter"/>
</dbReference>
<dbReference type="SUPFAM" id="SSF51569">
    <property type="entry name" value="Aldolase"/>
    <property type="match status" value="1"/>
</dbReference>
<evidence type="ECO:0000313" key="4">
    <source>
        <dbReference type="Proteomes" id="UP000034705"/>
    </source>
</evidence>
<name>A0A0G1PNC3_9BACT</name>
<evidence type="ECO:0000256" key="1">
    <source>
        <dbReference type="ARBA" id="ARBA00008679"/>
    </source>
</evidence>
<dbReference type="PANTHER" id="PTHR39340:SF1">
    <property type="entry name" value="SULFOFRUCTOSEPHOSPHATE ALDOLASE"/>
    <property type="match status" value="1"/>
</dbReference>
<keyword evidence="2" id="KW-0456">Lyase</keyword>
<gene>
    <name evidence="3" type="ORF">UX45_C0001G0003</name>
</gene>
<comment type="similarity">
    <text evidence="1">Belongs to the aldolase LacD family.</text>
</comment>
<evidence type="ECO:0000256" key="2">
    <source>
        <dbReference type="ARBA" id="ARBA00023239"/>
    </source>
</evidence>
<dbReference type="Pfam" id="PF01791">
    <property type="entry name" value="DeoC"/>
    <property type="match status" value="1"/>
</dbReference>
<dbReference type="InterPro" id="IPR050552">
    <property type="entry name" value="LacD_aldolase"/>
</dbReference>
<dbReference type="PANTHER" id="PTHR39340">
    <property type="entry name" value="SULFOFRUCTOSEPHOSPHATE ALDOLASE"/>
    <property type="match status" value="1"/>
</dbReference>
<evidence type="ECO:0000313" key="3">
    <source>
        <dbReference type="EMBL" id="KKU34294.1"/>
    </source>
</evidence>
<comment type="caution">
    <text evidence="3">The sequence shown here is derived from an EMBL/GenBank/DDBJ whole genome shotgun (WGS) entry which is preliminary data.</text>
</comment>
<protein>
    <recommendedName>
        <fullName evidence="5">Tagatose-bisphosphate aldolase</fullName>
    </recommendedName>
</protein>
<dbReference type="InterPro" id="IPR013785">
    <property type="entry name" value="Aldolase_TIM"/>
</dbReference>
<dbReference type="Gene3D" id="3.20.20.70">
    <property type="entry name" value="Aldolase class I"/>
    <property type="match status" value="1"/>
</dbReference>
<proteinExistence type="inferred from homology"/>
<dbReference type="AlphaFoldDB" id="A0A0G1PNC3"/>
<dbReference type="InterPro" id="IPR002915">
    <property type="entry name" value="DeoC/FbaB/LacD_aldolase"/>
</dbReference>
<accession>A0A0G1PNC3</accession>
<dbReference type="GO" id="GO:0061595">
    <property type="term" value="F:6-deoxy-6-sulfofructose-1-phosphate aldolase activity"/>
    <property type="evidence" value="ECO:0007669"/>
    <property type="project" value="TreeGrafter"/>
</dbReference>
<dbReference type="Proteomes" id="UP000034705">
    <property type="component" value="Unassembled WGS sequence"/>
</dbReference>